<reference evidence="6" key="1">
    <citation type="journal article" date="2018" name="Nat. Microbiol.">
        <title>Leveraging single-cell genomics to expand the fungal tree of life.</title>
        <authorList>
            <person name="Ahrendt S.R."/>
            <person name="Quandt C.A."/>
            <person name="Ciobanu D."/>
            <person name="Clum A."/>
            <person name="Salamov A."/>
            <person name="Andreopoulos B."/>
            <person name="Cheng J.F."/>
            <person name="Woyke T."/>
            <person name="Pelin A."/>
            <person name="Henrissat B."/>
            <person name="Reynolds N.K."/>
            <person name="Benny G.L."/>
            <person name="Smith M.E."/>
            <person name="James T.Y."/>
            <person name="Grigoriev I.V."/>
        </authorList>
    </citation>
    <scope>NUCLEOTIDE SEQUENCE [LARGE SCALE GENOMIC DNA]</scope>
</reference>
<dbReference type="PANTHER" id="PTHR20883">
    <property type="entry name" value="PHYTANOYL-COA DIOXYGENASE DOMAIN CONTAINING 1"/>
    <property type="match status" value="1"/>
</dbReference>
<gene>
    <name evidence="5" type="ORF">BJ684DRAFT_7359</name>
</gene>
<accession>A0A4P9YAS1</accession>
<dbReference type="Proteomes" id="UP000267251">
    <property type="component" value="Unassembled WGS sequence"/>
</dbReference>
<dbReference type="GO" id="GO:0051213">
    <property type="term" value="F:dioxygenase activity"/>
    <property type="evidence" value="ECO:0007669"/>
    <property type="project" value="UniProtKB-KW"/>
</dbReference>
<dbReference type="OrthoDB" id="445007at2759"/>
<evidence type="ECO:0000256" key="3">
    <source>
        <dbReference type="ARBA" id="ARBA00022723"/>
    </source>
</evidence>
<keyword evidence="3" id="KW-0479">Metal-binding</keyword>
<dbReference type="GO" id="GO:0046872">
    <property type="term" value="F:metal ion binding"/>
    <property type="evidence" value="ECO:0007669"/>
    <property type="project" value="UniProtKB-KW"/>
</dbReference>
<dbReference type="PANTHER" id="PTHR20883:SF15">
    <property type="entry name" value="PHYTANOYL-COA DIOXYGENASE DOMAIN-CONTAINING PROTEIN 1"/>
    <property type="match status" value="1"/>
</dbReference>
<evidence type="ECO:0000256" key="1">
    <source>
        <dbReference type="ARBA" id="ARBA00001962"/>
    </source>
</evidence>
<evidence type="ECO:0000256" key="2">
    <source>
        <dbReference type="ARBA" id="ARBA00005830"/>
    </source>
</evidence>
<evidence type="ECO:0000313" key="6">
    <source>
        <dbReference type="Proteomes" id="UP000267251"/>
    </source>
</evidence>
<organism evidence="5 6">
    <name type="scientific">Piptocephalis cylindrospora</name>
    <dbReference type="NCBI Taxonomy" id="1907219"/>
    <lineage>
        <taxon>Eukaryota</taxon>
        <taxon>Fungi</taxon>
        <taxon>Fungi incertae sedis</taxon>
        <taxon>Zoopagomycota</taxon>
        <taxon>Zoopagomycotina</taxon>
        <taxon>Zoopagomycetes</taxon>
        <taxon>Zoopagales</taxon>
        <taxon>Piptocephalidaceae</taxon>
        <taxon>Piptocephalis</taxon>
    </lineage>
</organism>
<comment type="cofactor">
    <cofactor evidence="1">
        <name>Fe cation</name>
        <dbReference type="ChEBI" id="CHEBI:24875"/>
    </cofactor>
</comment>
<keyword evidence="4" id="KW-0408">Iron</keyword>
<sequence>MTVSLTTEQLEKFHRDGYLVIPEFLTEEDVSKLRRRADELVEAFDPSSHPISLFTASGQSAEGKPHSEDDYFLESGDKIRYFLETKSVDPANPRALKVKPHQAVNKIGHGLHLVDHLCRRKIMGEPIQSIAKQLHINDPRVLQSMYIFKQPNIGGEVPPHQDSSFLHTTPLSAIGFWFALEDCTPDNGCLAFVPGSHDREISQRYIRVAGPPVKAILVDAKTGEEGKGAYQVPSEDYKLAPCPKGSLVLIHGSVLHRSSANTSMNRRLALTFHVIEGTSKYSADNWYVLKLR</sequence>
<dbReference type="EMBL" id="KZ987749">
    <property type="protein sequence ID" value="RKP15200.1"/>
    <property type="molecule type" value="Genomic_DNA"/>
</dbReference>
<protein>
    <submittedName>
        <fullName evidence="5">Phytanoyl-CoA dioxygenase family protein</fullName>
    </submittedName>
</protein>
<evidence type="ECO:0000313" key="5">
    <source>
        <dbReference type="EMBL" id="RKP15200.1"/>
    </source>
</evidence>
<dbReference type="AlphaFoldDB" id="A0A4P9YAS1"/>
<keyword evidence="5" id="KW-0223">Dioxygenase</keyword>
<keyword evidence="6" id="KW-1185">Reference proteome</keyword>
<proteinExistence type="inferred from homology"/>
<comment type="similarity">
    <text evidence="2">Belongs to the PhyH family.</text>
</comment>
<dbReference type="Gene3D" id="2.60.120.620">
    <property type="entry name" value="q2cbj1_9rhob like domain"/>
    <property type="match status" value="1"/>
</dbReference>
<dbReference type="SUPFAM" id="SSF51197">
    <property type="entry name" value="Clavaminate synthase-like"/>
    <property type="match status" value="1"/>
</dbReference>
<name>A0A4P9YAS1_9FUNG</name>
<keyword evidence="5" id="KW-0560">Oxidoreductase</keyword>
<dbReference type="Pfam" id="PF05721">
    <property type="entry name" value="PhyH"/>
    <property type="match status" value="1"/>
</dbReference>
<evidence type="ECO:0000256" key="4">
    <source>
        <dbReference type="ARBA" id="ARBA00023004"/>
    </source>
</evidence>
<dbReference type="InterPro" id="IPR008775">
    <property type="entry name" value="Phytyl_CoA_dOase-like"/>
</dbReference>